<evidence type="ECO:0000313" key="1">
    <source>
        <dbReference type="EMBL" id="UYO38427.1"/>
    </source>
</evidence>
<proteinExistence type="predicted"/>
<dbReference type="Gene3D" id="2.40.40.10">
    <property type="entry name" value="RlpA-like domain"/>
    <property type="match status" value="1"/>
</dbReference>
<dbReference type="PANTHER" id="PTHR34183">
    <property type="entry name" value="ENDOLYTIC PEPTIDOGLYCAN TRANSGLYCOSYLASE RLPA"/>
    <property type="match status" value="1"/>
</dbReference>
<sequence length="112" mass="12159">MGDGYHGRRTASGARFNTYAKGTADDPFTIAYPPHHIASRNGWPPRALVSWVMITNQANGRRIRAKITDRGPFARGRCADLGRSGANALRMGGTARVMLRLCCWVSGATVGR</sequence>
<accession>A0AAX3DUA5</accession>
<dbReference type="RefSeq" id="WP_264073960.1">
    <property type="nucleotide sequence ID" value="NZ_CP076676.1"/>
</dbReference>
<dbReference type="EMBL" id="CP076676">
    <property type="protein sequence ID" value="UYO38427.1"/>
    <property type="molecule type" value="Genomic_DNA"/>
</dbReference>
<reference evidence="1" key="1">
    <citation type="journal article" date="2022" name="Biol. Control">
        <title>In silico genomic analysis of Rhodopseudomonas palustris strains revealed potential biocontrol agents and crop yield enhancers.</title>
        <authorList>
            <person name="Surachat K."/>
            <person name="Kantachote D."/>
            <person name="Deachamag P."/>
            <person name="Wonglapsuwan M."/>
        </authorList>
    </citation>
    <scope>NUCLEOTIDE SEQUENCE</scope>
    <source>
        <strain evidence="1">TLS06</strain>
    </source>
</reference>
<dbReference type="Proteomes" id="UP001163166">
    <property type="component" value="Chromosome"/>
</dbReference>
<evidence type="ECO:0000313" key="2">
    <source>
        <dbReference type="Proteomes" id="UP001163166"/>
    </source>
</evidence>
<name>A0AAX3DUA5_RHOPL</name>
<gene>
    <name evidence="1" type="ORF">KQX62_17080</name>
</gene>
<protein>
    <submittedName>
        <fullName evidence="1">Septal ring lytic transglycosylase RlpA family protein</fullName>
    </submittedName>
</protein>
<dbReference type="InterPro" id="IPR036908">
    <property type="entry name" value="RlpA-like_sf"/>
</dbReference>
<dbReference type="AlphaFoldDB" id="A0AAX3DUA5"/>
<organism evidence="1 2">
    <name type="scientific">Rhodopseudomonas palustris</name>
    <dbReference type="NCBI Taxonomy" id="1076"/>
    <lineage>
        <taxon>Bacteria</taxon>
        <taxon>Pseudomonadati</taxon>
        <taxon>Pseudomonadota</taxon>
        <taxon>Alphaproteobacteria</taxon>
        <taxon>Hyphomicrobiales</taxon>
        <taxon>Nitrobacteraceae</taxon>
        <taxon>Rhodopseudomonas</taxon>
    </lineage>
</organism>
<dbReference type="PANTHER" id="PTHR34183:SF1">
    <property type="entry name" value="ENDOLYTIC PEPTIDOGLYCAN TRANSGLYCOSYLASE RLPA"/>
    <property type="match status" value="1"/>
</dbReference>
<dbReference type="CDD" id="cd22268">
    <property type="entry name" value="DPBB_RlpA-like"/>
    <property type="match status" value="1"/>
</dbReference>